<gene>
    <name evidence="1" type="primary">gb22825</name>
    <name evidence="1" type="ORF">PR202_gb22825</name>
</gene>
<dbReference type="Proteomes" id="UP001054889">
    <property type="component" value="Unassembled WGS sequence"/>
</dbReference>
<reference evidence="1" key="1">
    <citation type="journal article" date="2018" name="DNA Res.">
        <title>Multiple hybrid de novo genome assembly of finger millet, an orphan allotetraploid crop.</title>
        <authorList>
            <person name="Hatakeyama M."/>
            <person name="Aluri S."/>
            <person name="Balachadran M.T."/>
            <person name="Sivarajan S.R."/>
            <person name="Patrignani A."/>
            <person name="Gruter S."/>
            <person name="Poveda L."/>
            <person name="Shimizu-Inatsugi R."/>
            <person name="Baeten J."/>
            <person name="Francoijs K.J."/>
            <person name="Nataraja K.N."/>
            <person name="Reddy Y.A.N."/>
            <person name="Phadnis S."/>
            <person name="Ravikumar R.L."/>
            <person name="Schlapbach R."/>
            <person name="Sreeman S.M."/>
            <person name="Shimizu K.K."/>
        </authorList>
    </citation>
    <scope>NUCLEOTIDE SEQUENCE</scope>
</reference>
<reference evidence="1" key="2">
    <citation type="submission" date="2021-12" db="EMBL/GenBank/DDBJ databases">
        <title>Resequencing data analysis of finger millet.</title>
        <authorList>
            <person name="Hatakeyama M."/>
            <person name="Aluri S."/>
            <person name="Balachadran M.T."/>
            <person name="Sivarajan S.R."/>
            <person name="Poveda L."/>
            <person name="Shimizu-Inatsugi R."/>
            <person name="Schlapbach R."/>
            <person name="Sreeman S.M."/>
            <person name="Shimizu K.K."/>
        </authorList>
    </citation>
    <scope>NUCLEOTIDE SEQUENCE</scope>
</reference>
<evidence type="ECO:0000313" key="1">
    <source>
        <dbReference type="EMBL" id="GJN34181.1"/>
    </source>
</evidence>
<comment type="caution">
    <text evidence="1">The sequence shown here is derived from an EMBL/GenBank/DDBJ whole genome shotgun (WGS) entry which is preliminary data.</text>
</comment>
<dbReference type="PANTHER" id="PTHR47481:SF31">
    <property type="entry name" value="OS01G0873500 PROTEIN"/>
    <property type="match status" value="1"/>
</dbReference>
<proteinExistence type="predicted"/>
<dbReference type="AlphaFoldDB" id="A0AAV5FGP2"/>
<accession>A0AAV5FGP2</accession>
<evidence type="ECO:0008006" key="3">
    <source>
        <dbReference type="Google" id="ProtNLM"/>
    </source>
</evidence>
<protein>
    <recommendedName>
        <fullName evidence="3">Retrotransposon Copia-like N-terminal domain-containing protein</fullName>
    </recommendedName>
</protein>
<sequence length="276" mass="29528">MSATSSASNSASSSAGHTGLLPTPAFSQLISIKFMQDNYLLWTAQVVPYLKSQGLMGYVDGAISAPSQTIIVEPSEESGSPRIAVNPEYTRWYHQDQLILSALLSSLTEDTMGHVIGAKMARESVAGYRSATSDGSDSEGEVQHDVVQHAVDSEPLHNIVPDASVPAPIHAMRTRLKDNIIHPKEFTNGLSTCPQTNRPARYICNAQSTSTRLTDGPRISVGMLGEKPVDGDWISEKLTGTATGPGKLSTFPVASRDFVLHLVTPATFDPPEPIAT</sequence>
<dbReference type="EMBL" id="BQKI01000085">
    <property type="protein sequence ID" value="GJN34181.1"/>
    <property type="molecule type" value="Genomic_DNA"/>
</dbReference>
<name>A0AAV5FGP2_ELECO</name>
<organism evidence="1 2">
    <name type="scientific">Eleusine coracana subsp. coracana</name>
    <dbReference type="NCBI Taxonomy" id="191504"/>
    <lineage>
        <taxon>Eukaryota</taxon>
        <taxon>Viridiplantae</taxon>
        <taxon>Streptophyta</taxon>
        <taxon>Embryophyta</taxon>
        <taxon>Tracheophyta</taxon>
        <taxon>Spermatophyta</taxon>
        <taxon>Magnoliopsida</taxon>
        <taxon>Liliopsida</taxon>
        <taxon>Poales</taxon>
        <taxon>Poaceae</taxon>
        <taxon>PACMAD clade</taxon>
        <taxon>Chloridoideae</taxon>
        <taxon>Cynodonteae</taxon>
        <taxon>Eleusininae</taxon>
        <taxon>Eleusine</taxon>
    </lineage>
</organism>
<dbReference type="PANTHER" id="PTHR47481">
    <property type="match status" value="1"/>
</dbReference>
<keyword evidence="2" id="KW-1185">Reference proteome</keyword>
<evidence type="ECO:0000313" key="2">
    <source>
        <dbReference type="Proteomes" id="UP001054889"/>
    </source>
</evidence>